<keyword evidence="2" id="KW-0238">DNA-binding</keyword>
<dbReference type="InterPro" id="IPR036388">
    <property type="entry name" value="WH-like_DNA-bd_sf"/>
</dbReference>
<evidence type="ECO:0000313" key="8">
    <source>
        <dbReference type="Proteomes" id="UP000051887"/>
    </source>
</evidence>
<evidence type="ECO:0000313" key="6">
    <source>
        <dbReference type="EMBL" id="CUH70295.1"/>
    </source>
</evidence>
<proteinExistence type="predicted"/>
<dbReference type="GO" id="GO:0005829">
    <property type="term" value="C:cytosol"/>
    <property type="evidence" value="ECO:0007669"/>
    <property type="project" value="TreeGrafter"/>
</dbReference>
<evidence type="ECO:0000259" key="4">
    <source>
        <dbReference type="PROSITE" id="PS50956"/>
    </source>
</evidence>
<name>A0A0N7LWX2_9RHOB</name>
<dbReference type="InterPro" id="IPR011991">
    <property type="entry name" value="ArsR-like_HTH"/>
</dbReference>
<protein>
    <submittedName>
        <fullName evidence="6">Leucine-responsive regulatory protein</fullName>
    </submittedName>
</protein>
<dbReference type="EMBL" id="CYSC01000003">
    <property type="protein sequence ID" value="CUH70295.1"/>
    <property type="molecule type" value="Genomic_DNA"/>
</dbReference>
<dbReference type="Pfam" id="PF13412">
    <property type="entry name" value="HTH_24"/>
    <property type="match status" value="1"/>
</dbReference>
<keyword evidence="7" id="KW-1185">Reference proteome</keyword>
<dbReference type="SUPFAM" id="SSF54909">
    <property type="entry name" value="Dimeric alpha+beta barrel"/>
    <property type="match status" value="1"/>
</dbReference>
<dbReference type="PANTHER" id="PTHR30154:SF34">
    <property type="entry name" value="TRANSCRIPTIONAL REGULATOR AZLB"/>
    <property type="match status" value="1"/>
</dbReference>
<organism evidence="6 8">
    <name type="scientific">Thalassovita autumnalis</name>
    <dbReference type="NCBI Taxonomy" id="2072972"/>
    <lineage>
        <taxon>Bacteria</taxon>
        <taxon>Pseudomonadati</taxon>
        <taxon>Pseudomonadota</taxon>
        <taxon>Alphaproteobacteria</taxon>
        <taxon>Rhodobacterales</taxon>
        <taxon>Roseobacteraceae</taxon>
        <taxon>Thalassovita</taxon>
    </lineage>
</organism>
<dbReference type="GO" id="GO:0006355">
    <property type="term" value="P:regulation of DNA-templated transcription"/>
    <property type="evidence" value="ECO:0007669"/>
    <property type="project" value="UniProtKB-ARBA"/>
</dbReference>
<reference evidence="6 8" key="1">
    <citation type="submission" date="2015-09" db="EMBL/GenBank/DDBJ databases">
        <authorList>
            <consortium name="Swine Surveillance"/>
        </authorList>
    </citation>
    <scope>NUCLEOTIDE SEQUENCE [LARGE SCALE GENOMIC DNA]</scope>
    <source>
        <strain evidence="6 8">5120</strain>
    </source>
</reference>
<dbReference type="SMART" id="SM00344">
    <property type="entry name" value="HTH_ASNC"/>
    <property type="match status" value="1"/>
</dbReference>
<dbReference type="Proteomes" id="UP000051887">
    <property type="component" value="Unassembled WGS sequence"/>
</dbReference>
<dbReference type="InterPro" id="IPR011008">
    <property type="entry name" value="Dimeric_a/b-barrel"/>
</dbReference>
<dbReference type="PROSITE" id="PS00519">
    <property type="entry name" value="HTH_ASNC_1"/>
    <property type="match status" value="1"/>
</dbReference>
<evidence type="ECO:0000256" key="1">
    <source>
        <dbReference type="ARBA" id="ARBA00023015"/>
    </source>
</evidence>
<dbReference type="PROSITE" id="PS50956">
    <property type="entry name" value="HTH_ASNC_2"/>
    <property type="match status" value="1"/>
</dbReference>
<dbReference type="Pfam" id="PF01037">
    <property type="entry name" value="AsnC_trans_reg"/>
    <property type="match status" value="1"/>
</dbReference>
<dbReference type="EMBL" id="CYSB01000004">
    <property type="protein sequence ID" value="CUH62473.1"/>
    <property type="molecule type" value="Genomic_DNA"/>
</dbReference>
<keyword evidence="3" id="KW-0804">Transcription</keyword>
<dbReference type="PRINTS" id="PR00033">
    <property type="entry name" value="HTHASNC"/>
</dbReference>
<dbReference type="PANTHER" id="PTHR30154">
    <property type="entry name" value="LEUCINE-RESPONSIVE REGULATORY PROTEIN"/>
    <property type="match status" value="1"/>
</dbReference>
<reference evidence="5 7" key="2">
    <citation type="submission" date="2015-09" db="EMBL/GenBank/DDBJ databases">
        <authorList>
            <person name="Rodrigo-Torres L."/>
            <person name="Arahal D.R."/>
        </authorList>
    </citation>
    <scope>NUCLEOTIDE SEQUENCE [LARGE SCALE GENOMIC DNA]</scope>
    <source>
        <strain evidence="5 7">CECT 5118</strain>
    </source>
</reference>
<accession>A0A0N7LWX2</accession>
<dbReference type="InterPro" id="IPR036390">
    <property type="entry name" value="WH_DNA-bd_sf"/>
</dbReference>
<dbReference type="Proteomes" id="UP000051086">
    <property type="component" value="Unassembled WGS sequence"/>
</dbReference>
<dbReference type="Gene3D" id="3.30.70.920">
    <property type="match status" value="1"/>
</dbReference>
<dbReference type="InterPro" id="IPR019887">
    <property type="entry name" value="Tscrpt_reg_AsnC/Lrp_C"/>
</dbReference>
<dbReference type="GO" id="GO:0043200">
    <property type="term" value="P:response to amino acid"/>
    <property type="evidence" value="ECO:0007669"/>
    <property type="project" value="TreeGrafter"/>
</dbReference>
<dbReference type="SUPFAM" id="SSF46785">
    <property type="entry name" value="Winged helix' DNA-binding domain"/>
    <property type="match status" value="1"/>
</dbReference>
<dbReference type="AlphaFoldDB" id="A0A0N7LWX2"/>
<dbReference type="InterPro" id="IPR019885">
    <property type="entry name" value="Tscrpt_reg_HTH_AsnC-type_CS"/>
</dbReference>
<dbReference type="GO" id="GO:0043565">
    <property type="term" value="F:sequence-specific DNA binding"/>
    <property type="evidence" value="ECO:0007669"/>
    <property type="project" value="InterPro"/>
</dbReference>
<evidence type="ECO:0000313" key="5">
    <source>
        <dbReference type="EMBL" id="CUH62473.1"/>
    </source>
</evidence>
<evidence type="ECO:0000313" key="7">
    <source>
        <dbReference type="Proteomes" id="UP000051086"/>
    </source>
</evidence>
<dbReference type="RefSeq" id="WP_058241650.1">
    <property type="nucleotide sequence ID" value="NZ_CYSB01000004.1"/>
</dbReference>
<dbReference type="OrthoDB" id="9803143at2"/>
<feature type="domain" description="HTH asnC-type" evidence="4">
    <location>
        <begin position="6"/>
        <end position="67"/>
    </location>
</feature>
<keyword evidence="1" id="KW-0805">Transcription regulation</keyword>
<dbReference type="InterPro" id="IPR000485">
    <property type="entry name" value="AsnC-type_HTH_dom"/>
</dbReference>
<evidence type="ECO:0000256" key="3">
    <source>
        <dbReference type="ARBA" id="ARBA00023163"/>
    </source>
</evidence>
<gene>
    <name evidence="6" type="primary">lrp_1</name>
    <name evidence="5" type="ORF">TL5118_00037</name>
    <name evidence="6" type="ORF">TL5120_00068</name>
</gene>
<evidence type="ECO:0000256" key="2">
    <source>
        <dbReference type="ARBA" id="ARBA00023125"/>
    </source>
</evidence>
<sequence>MAKITLDHLDREILRALEADSRISLVQLSERIGLSATPCKRRLARLQDSGLIAHYGVTLDRKVAGHGITAYVSVELERTDAAQIADFQRQVSLFEEVVTGTLMTGAQDFLLEVAVESLEEFDMFLQSKLMRIPGLRNVKSRFALQKFINRNRLP</sequence>
<dbReference type="InterPro" id="IPR019888">
    <property type="entry name" value="Tscrpt_reg_AsnC-like"/>
</dbReference>
<dbReference type="CDD" id="cd00090">
    <property type="entry name" value="HTH_ARSR"/>
    <property type="match status" value="1"/>
</dbReference>
<dbReference type="Gene3D" id="1.10.10.10">
    <property type="entry name" value="Winged helix-like DNA-binding domain superfamily/Winged helix DNA-binding domain"/>
    <property type="match status" value="1"/>
</dbReference>